<comment type="caution">
    <text evidence="1">The sequence shown here is derived from an EMBL/GenBank/DDBJ whole genome shotgun (WGS) entry which is preliminary data.</text>
</comment>
<gene>
    <name evidence="1" type="ORF">L1987_84292</name>
</gene>
<dbReference type="Proteomes" id="UP001056120">
    <property type="component" value="Linkage Group LG28"/>
</dbReference>
<evidence type="ECO:0000313" key="1">
    <source>
        <dbReference type="EMBL" id="KAI3683777.1"/>
    </source>
</evidence>
<reference evidence="2" key="1">
    <citation type="journal article" date="2022" name="Mol. Ecol. Resour.">
        <title>The genomes of chicory, endive, great burdock and yacon provide insights into Asteraceae palaeo-polyploidization history and plant inulin production.</title>
        <authorList>
            <person name="Fan W."/>
            <person name="Wang S."/>
            <person name="Wang H."/>
            <person name="Wang A."/>
            <person name="Jiang F."/>
            <person name="Liu H."/>
            <person name="Zhao H."/>
            <person name="Xu D."/>
            <person name="Zhang Y."/>
        </authorList>
    </citation>
    <scope>NUCLEOTIDE SEQUENCE [LARGE SCALE GENOMIC DNA]</scope>
    <source>
        <strain evidence="2">cv. Yunnan</strain>
    </source>
</reference>
<reference evidence="1 2" key="2">
    <citation type="journal article" date="2022" name="Mol. Ecol. Resour.">
        <title>The genomes of chicory, endive, great burdock and yacon provide insights into Asteraceae paleo-polyploidization history and plant inulin production.</title>
        <authorList>
            <person name="Fan W."/>
            <person name="Wang S."/>
            <person name="Wang H."/>
            <person name="Wang A."/>
            <person name="Jiang F."/>
            <person name="Liu H."/>
            <person name="Zhao H."/>
            <person name="Xu D."/>
            <person name="Zhang Y."/>
        </authorList>
    </citation>
    <scope>NUCLEOTIDE SEQUENCE [LARGE SCALE GENOMIC DNA]</scope>
    <source>
        <strain evidence="2">cv. Yunnan</strain>
        <tissue evidence="1">Leaves</tissue>
    </source>
</reference>
<name>A0ACB8YDN2_9ASTR</name>
<keyword evidence="2" id="KW-1185">Reference proteome</keyword>
<organism evidence="1 2">
    <name type="scientific">Smallanthus sonchifolius</name>
    <dbReference type="NCBI Taxonomy" id="185202"/>
    <lineage>
        <taxon>Eukaryota</taxon>
        <taxon>Viridiplantae</taxon>
        <taxon>Streptophyta</taxon>
        <taxon>Embryophyta</taxon>
        <taxon>Tracheophyta</taxon>
        <taxon>Spermatophyta</taxon>
        <taxon>Magnoliopsida</taxon>
        <taxon>eudicotyledons</taxon>
        <taxon>Gunneridae</taxon>
        <taxon>Pentapetalae</taxon>
        <taxon>asterids</taxon>
        <taxon>campanulids</taxon>
        <taxon>Asterales</taxon>
        <taxon>Asteraceae</taxon>
        <taxon>Asteroideae</taxon>
        <taxon>Heliantheae alliance</taxon>
        <taxon>Millerieae</taxon>
        <taxon>Smallanthus</taxon>
    </lineage>
</organism>
<proteinExistence type="predicted"/>
<evidence type="ECO:0000313" key="2">
    <source>
        <dbReference type="Proteomes" id="UP001056120"/>
    </source>
</evidence>
<protein>
    <submittedName>
        <fullName evidence="1">Uncharacterized protein</fullName>
    </submittedName>
</protein>
<sequence>MSIQSMLSELIKILEIHPKLVLAKREDESPHDSDSHSFADTNRDHYNGDVADGRVFVLGRYFYQQGYPSVCRPCGSSAASILQKRIYQGVALIEKLKEHAAVLEAHPSDDLEIMDKMHYCMHVNKLSNELSLLKEENVRMMLPHWRKSCLRRRGKDWRCY</sequence>
<accession>A0ACB8YDN2</accession>
<dbReference type="EMBL" id="CM042045">
    <property type="protein sequence ID" value="KAI3683777.1"/>
    <property type="molecule type" value="Genomic_DNA"/>
</dbReference>